<dbReference type="AlphaFoldDB" id="A0A151SI39"/>
<keyword evidence="2 4" id="KW-0863">Zinc-finger</keyword>
<accession>A0A151SI39</accession>
<keyword evidence="1" id="KW-0479">Metal-binding</keyword>
<keyword evidence="7" id="KW-1185">Reference proteome</keyword>
<evidence type="ECO:0000256" key="1">
    <source>
        <dbReference type="ARBA" id="ARBA00022723"/>
    </source>
</evidence>
<dbReference type="EMBL" id="CM003613">
    <property type="protein sequence ID" value="KYP54425.1"/>
    <property type="molecule type" value="Genomic_DNA"/>
</dbReference>
<name>A0A151SI39_CAJCA</name>
<reference evidence="6 7" key="1">
    <citation type="journal article" date="2012" name="Nat. Biotechnol.">
        <title>Draft genome sequence of pigeonpea (Cajanus cajan), an orphan legume crop of resource-poor farmers.</title>
        <authorList>
            <person name="Varshney R.K."/>
            <person name="Chen W."/>
            <person name="Li Y."/>
            <person name="Bharti A.K."/>
            <person name="Saxena R.K."/>
            <person name="Schlueter J.A."/>
            <person name="Donoghue M.T."/>
            <person name="Azam S."/>
            <person name="Fan G."/>
            <person name="Whaley A.M."/>
            <person name="Farmer A.D."/>
            <person name="Sheridan J."/>
            <person name="Iwata A."/>
            <person name="Tuteja R."/>
            <person name="Penmetsa R.V."/>
            <person name="Wu W."/>
            <person name="Upadhyaya H.D."/>
            <person name="Yang S.P."/>
            <person name="Shah T."/>
            <person name="Saxena K.B."/>
            <person name="Michael T."/>
            <person name="McCombie W.R."/>
            <person name="Yang B."/>
            <person name="Zhang G."/>
            <person name="Yang H."/>
            <person name="Wang J."/>
            <person name="Spillane C."/>
            <person name="Cook D.R."/>
            <person name="May G.D."/>
            <person name="Xu X."/>
            <person name="Jackson S.A."/>
        </authorList>
    </citation>
    <scope>NUCLEOTIDE SEQUENCE [LARGE SCALE GENOMIC DNA]</scope>
    <source>
        <strain evidence="7">cv. Asha</strain>
    </source>
</reference>
<evidence type="ECO:0000256" key="2">
    <source>
        <dbReference type="ARBA" id="ARBA00022771"/>
    </source>
</evidence>
<dbReference type="Gramene" id="C.cajan_00594.t">
    <property type="protein sequence ID" value="C.cajan_00594.t.cds1"/>
    <property type="gene ID" value="C.cajan_00594"/>
</dbReference>
<dbReference type="SUPFAM" id="SSF57850">
    <property type="entry name" value="RING/U-box"/>
    <property type="match status" value="1"/>
</dbReference>
<proteinExistence type="predicted"/>
<feature type="domain" description="RING-type" evidence="5">
    <location>
        <begin position="23"/>
        <end position="66"/>
    </location>
</feature>
<dbReference type="Proteomes" id="UP000075243">
    <property type="component" value="Chromosome 11"/>
</dbReference>
<evidence type="ECO:0000256" key="4">
    <source>
        <dbReference type="PROSITE-ProRule" id="PRU00175"/>
    </source>
</evidence>
<evidence type="ECO:0000313" key="7">
    <source>
        <dbReference type="Proteomes" id="UP000075243"/>
    </source>
</evidence>
<keyword evidence="3" id="KW-0862">Zinc</keyword>
<dbReference type="InterPro" id="IPR001841">
    <property type="entry name" value="Znf_RING"/>
</dbReference>
<dbReference type="Gene3D" id="3.30.40.10">
    <property type="entry name" value="Zinc/RING finger domain, C3HC4 (zinc finger)"/>
    <property type="match status" value="1"/>
</dbReference>
<dbReference type="OMA" id="CRMELPI"/>
<dbReference type="GO" id="GO:0008270">
    <property type="term" value="F:zinc ion binding"/>
    <property type="evidence" value="ECO:0007669"/>
    <property type="project" value="UniProtKB-KW"/>
</dbReference>
<sequence length="72" mass="8242">MRVLPPVACFLKDKTPHQSLCDCPICMEEFQNKELVQPFGVCDHQFHSSCINSWLLTGKITCPVCREQLFSL</sequence>
<evidence type="ECO:0000259" key="5">
    <source>
        <dbReference type="PROSITE" id="PS50089"/>
    </source>
</evidence>
<dbReference type="PANTHER" id="PTHR45798:SF44">
    <property type="entry name" value="RING-H2 FINGER PROTEIN ATL74"/>
    <property type="match status" value="1"/>
</dbReference>
<evidence type="ECO:0000256" key="3">
    <source>
        <dbReference type="ARBA" id="ARBA00022833"/>
    </source>
</evidence>
<dbReference type="InterPro" id="IPR052788">
    <property type="entry name" value="RING-type_E3_ligase_ATL"/>
</dbReference>
<dbReference type="SMART" id="SM00184">
    <property type="entry name" value="RING"/>
    <property type="match status" value="1"/>
</dbReference>
<dbReference type="PROSITE" id="PS50089">
    <property type="entry name" value="ZF_RING_2"/>
    <property type="match status" value="1"/>
</dbReference>
<dbReference type="Pfam" id="PF13639">
    <property type="entry name" value="zf-RING_2"/>
    <property type="match status" value="1"/>
</dbReference>
<dbReference type="PANTHER" id="PTHR45798">
    <property type="entry name" value="RING-H2 FINGER PROTEIN ATL61-RELATED-RELATED"/>
    <property type="match status" value="1"/>
</dbReference>
<dbReference type="InterPro" id="IPR013083">
    <property type="entry name" value="Znf_RING/FYVE/PHD"/>
</dbReference>
<evidence type="ECO:0000313" key="6">
    <source>
        <dbReference type="EMBL" id="KYP54425.1"/>
    </source>
</evidence>
<gene>
    <name evidence="6" type="ORF">KK1_000613</name>
</gene>
<organism evidence="6 7">
    <name type="scientific">Cajanus cajan</name>
    <name type="common">Pigeon pea</name>
    <name type="synonym">Cajanus indicus</name>
    <dbReference type="NCBI Taxonomy" id="3821"/>
    <lineage>
        <taxon>Eukaryota</taxon>
        <taxon>Viridiplantae</taxon>
        <taxon>Streptophyta</taxon>
        <taxon>Embryophyta</taxon>
        <taxon>Tracheophyta</taxon>
        <taxon>Spermatophyta</taxon>
        <taxon>Magnoliopsida</taxon>
        <taxon>eudicotyledons</taxon>
        <taxon>Gunneridae</taxon>
        <taxon>Pentapetalae</taxon>
        <taxon>rosids</taxon>
        <taxon>fabids</taxon>
        <taxon>Fabales</taxon>
        <taxon>Fabaceae</taxon>
        <taxon>Papilionoideae</taxon>
        <taxon>50 kb inversion clade</taxon>
        <taxon>NPAAA clade</taxon>
        <taxon>indigoferoid/millettioid clade</taxon>
        <taxon>Phaseoleae</taxon>
        <taxon>Cajanus</taxon>
    </lineage>
</organism>
<protein>
    <submittedName>
        <fullName evidence="6">RING-H2 finger protein ATL5H</fullName>
    </submittedName>
</protein>